<evidence type="ECO:0000256" key="1">
    <source>
        <dbReference type="ARBA" id="ARBA00004141"/>
    </source>
</evidence>
<dbReference type="PANTHER" id="PTHR30576">
    <property type="entry name" value="COLANIC BIOSYNTHESIS UDP-GLUCOSE LIPID CARRIER TRANSFERASE"/>
    <property type="match status" value="1"/>
</dbReference>
<dbReference type="Pfam" id="PF02397">
    <property type="entry name" value="Bac_transf"/>
    <property type="match status" value="1"/>
</dbReference>
<evidence type="ECO:0000313" key="10">
    <source>
        <dbReference type="Proteomes" id="UP000177126"/>
    </source>
</evidence>
<dbReference type="GO" id="GO:0016780">
    <property type="term" value="F:phosphotransferase activity, for other substituted phosphate groups"/>
    <property type="evidence" value="ECO:0007669"/>
    <property type="project" value="TreeGrafter"/>
</dbReference>
<feature type="transmembrane region" description="Helical" evidence="7">
    <location>
        <begin position="12"/>
        <end position="34"/>
    </location>
</feature>
<reference evidence="9 10" key="1">
    <citation type="journal article" date="2016" name="Nat. Commun.">
        <title>Thousands of microbial genomes shed light on interconnected biogeochemical processes in an aquifer system.</title>
        <authorList>
            <person name="Anantharaman K."/>
            <person name="Brown C.T."/>
            <person name="Hug L.A."/>
            <person name="Sharon I."/>
            <person name="Castelle C.J."/>
            <person name="Probst A.J."/>
            <person name="Thomas B.C."/>
            <person name="Singh A."/>
            <person name="Wilkins M.J."/>
            <person name="Karaoz U."/>
            <person name="Brodie E.L."/>
            <person name="Williams K.H."/>
            <person name="Hubbard S.S."/>
            <person name="Banfield J.F."/>
        </authorList>
    </citation>
    <scope>NUCLEOTIDE SEQUENCE [LARGE SCALE GENOMIC DNA]</scope>
</reference>
<evidence type="ECO:0000256" key="6">
    <source>
        <dbReference type="ARBA" id="ARBA00023136"/>
    </source>
</evidence>
<dbReference type="EMBL" id="MHNF01000022">
    <property type="protein sequence ID" value="OGZ40977.1"/>
    <property type="molecule type" value="Genomic_DNA"/>
</dbReference>
<feature type="transmembrane region" description="Helical" evidence="7">
    <location>
        <begin position="110"/>
        <end position="132"/>
    </location>
</feature>
<comment type="similarity">
    <text evidence="2">Belongs to the bacterial sugar transferase family.</text>
</comment>
<feature type="transmembrane region" description="Helical" evidence="7">
    <location>
        <begin position="267"/>
        <end position="293"/>
    </location>
</feature>
<dbReference type="Proteomes" id="UP000177126">
    <property type="component" value="Unassembled WGS sequence"/>
</dbReference>
<dbReference type="InterPro" id="IPR017475">
    <property type="entry name" value="EPS_sugar_tfrase"/>
</dbReference>
<sequence length="449" mass="52462">MNRFKKRFLTFLILAGDLAVFYVSLWLALFLRYFAIPSQRVFDEHILPFSLLFVVWLAVFYIADLYGRSFYLGEKKLFGMLLKSQLINSVIAISFFYLLTFYDITPKTVLFIDLFASFVLLLLWRTAIGYLLKFSFKKKLILVGSGSEFEELVSCLEQNERYGFQVIAKIDSRDLAGDRDGRGRRQMESLMASNRDLIFVIESMEDLPAPVVSYFYGLMFLGKEFFDFQKLYQDIFQYVPLSFVDDKWLLSNISSGRNNFYDLPKRWLDIIISLAGGLVSLILYPLIVCAIILDDGGPVFFMNFRVGQKNKTFKQIKFRTMRVNADARWLDKDDKQITRIGRWLRRTRLDELPQLWNVLKGDMSFVGPRPDFAEFAKILETKIPYYNIRNLIKPGLTGWAQIQQLAPRSVEETHKRLAYDIYYIKNRSLLLDLMIILQTIRTILSTNGT</sequence>
<comment type="subcellular location">
    <subcellularLocation>
        <location evidence="1">Membrane</location>
        <topology evidence="1">Multi-pass membrane protein</topology>
    </subcellularLocation>
</comment>
<keyword evidence="3" id="KW-0808">Transferase</keyword>
<dbReference type="AlphaFoldDB" id="A0A1G2FT42"/>
<dbReference type="InterPro" id="IPR003362">
    <property type="entry name" value="Bact_transf"/>
</dbReference>
<keyword evidence="4 7" id="KW-0812">Transmembrane</keyword>
<dbReference type="NCBIfam" id="TIGR03025">
    <property type="entry name" value="EPS_sugtrans"/>
    <property type="match status" value="1"/>
</dbReference>
<dbReference type="PANTHER" id="PTHR30576:SF0">
    <property type="entry name" value="UNDECAPRENYL-PHOSPHATE N-ACETYLGALACTOSAMINYL 1-PHOSPHATE TRANSFERASE-RELATED"/>
    <property type="match status" value="1"/>
</dbReference>
<feature type="transmembrane region" description="Helical" evidence="7">
    <location>
        <begin position="46"/>
        <end position="66"/>
    </location>
</feature>
<evidence type="ECO:0000259" key="8">
    <source>
        <dbReference type="Pfam" id="PF02397"/>
    </source>
</evidence>
<comment type="caution">
    <text evidence="9">The sequence shown here is derived from an EMBL/GenBank/DDBJ whole genome shotgun (WGS) entry which is preliminary data.</text>
</comment>
<evidence type="ECO:0000256" key="2">
    <source>
        <dbReference type="ARBA" id="ARBA00006464"/>
    </source>
</evidence>
<accession>A0A1G2FT42</accession>
<evidence type="ECO:0000313" key="9">
    <source>
        <dbReference type="EMBL" id="OGZ40977.1"/>
    </source>
</evidence>
<proteinExistence type="inferred from homology"/>
<name>A0A1G2FT42_9BACT</name>
<keyword evidence="6 7" id="KW-0472">Membrane</keyword>
<evidence type="ECO:0000256" key="3">
    <source>
        <dbReference type="ARBA" id="ARBA00022679"/>
    </source>
</evidence>
<feature type="domain" description="Bacterial sugar transferase" evidence="8">
    <location>
        <begin position="265"/>
        <end position="444"/>
    </location>
</feature>
<evidence type="ECO:0000256" key="4">
    <source>
        <dbReference type="ARBA" id="ARBA00022692"/>
    </source>
</evidence>
<dbReference type="GO" id="GO:0016020">
    <property type="term" value="C:membrane"/>
    <property type="evidence" value="ECO:0007669"/>
    <property type="project" value="UniProtKB-SubCell"/>
</dbReference>
<protein>
    <recommendedName>
        <fullName evidence="8">Bacterial sugar transferase domain-containing protein</fullName>
    </recommendedName>
</protein>
<feature type="transmembrane region" description="Helical" evidence="7">
    <location>
        <begin position="86"/>
        <end position="104"/>
    </location>
</feature>
<evidence type="ECO:0000256" key="7">
    <source>
        <dbReference type="SAM" id="Phobius"/>
    </source>
</evidence>
<organism evidence="9 10">
    <name type="scientific">Candidatus Portnoybacteria bacterium RIFCSPLOWO2_02_FULL_39_11</name>
    <dbReference type="NCBI Taxonomy" id="1802001"/>
    <lineage>
        <taxon>Bacteria</taxon>
        <taxon>Candidatus Portnoyibacteriota</taxon>
    </lineage>
</organism>
<gene>
    <name evidence="9" type="ORF">A3B04_03325</name>
</gene>
<keyword evidence="5 7" id="KW-1133">Transmembrane helix</keyword>
<evidence type="ECO:0000256" key="5">
    <source>
        <dbReference type="ARBA" id="ARBA00022989"/>
    </source>
</evidence>